<dbReference type="PANTHER" id="PTHR33598">
    <property type="entry name" value="OS02G0833400 PROTEIN"/>
    <property type="match status" value="1"/>
</dbReference>
<dbReference type="Pfam" id="PF05542">
    <property type="entry name" value="DUF760"/>
    <property type="match status" value="1"/>
</dbReference>
<reference evidence="2 3" key="1">
    <citation type="journal article" date="2017" name="Mol. Biol. Evol.">
        <title>The 4-celled Tetrabaena socialis nuclear genome reveals the essential components for genetic control of cell number at the origin of multicellularity in the volvocine lineage.</title>
        <authorList>
            <person name="Featherston J."/>
            <person name="Arakaki Y."/>
            <person name="Hanschen E.R."/>
            <person name="Ferris P.J."/>
            <person name="Michod R.E."/>
            <person name="Olson B.J.S.C."/>
            <person name="Nozaki H."/>
            <person name="Durand P.M."/>
        </authorList>
    </citation>
    <scope>NUCLEOTIDE SEQUENCE [LARGE SCALE GENOMIC DNA]</scope>
    <source>
        <strain evidence="2 3">NIES-571</strain>
    </source>
</reference>
<accession>A0A2J7ZTG2</accession>
<feature type="region of interest" description="Disordered" evidence="1">
    <location>
        <begin position="108"/>
        <end position="207"/>
    </location>
</feature>
<name>A0A2J7ZTG2_9CHLO</name>
<proteinExistence type="predicted"/>
<dbReference type="AlphaFoldDB" id="A0A2J7ZTG2"/>
<evidence type="ECO:0000256" key="1">
    <source>
        <dbReference type="SAM" id="MobiDB-lite"/>
    </source>
</evidence>
<dbReference type="Proteomes" id="UP000236333">
    <property type="component" value="Unassembled WGS sequence"/>
</dbReference>
<dbReference type="OrthoDB" id="4115at2759"/>
<evidence type="ECO:0000313" key="2">
    <source>
        <dbReference type="EMBL" id="PNH03559.1"/>
    </source>
</evidence>
<sequence length="207" mass="19078">MPLVVLADGIVLVEVQVVLQLHDSGASSSGGFKELACSPSSASGQAVKEAMELFVARLMGTADPEALTKLDSEFSSVELSKVLFWLMAVGYSLKSIEARLELEDGMGGGGGSAGGGGRGASPKGGSGGGGGGKGGAGGGGWGPGGGGGTPGGGGGGTEGGGGGKGGAGGGGWGPGGGGGWGSGGGGGSKAPERKGGFGGLRGLLPGF</sequence>
<dbReference type="EMBL" id="PGGS01000489">
    <property type="protein sequence ID" value="PNH03559.1"/>
    <property type="molecule type" value="Genomic_DNA"/>
</dbReference>
<dbReference type="InterPro" id="IPR008479">
    <property type="entry name" value="DUF760"/>
</dbReference>
<comment type="caution">
    <text evidence="2">The sequence shown here is derived from an EMBL/GenBank/DDBJ whole genome shotgun (WGS) entry which is preliminary data.</text>
</comment>
<dbReference type="PANTHER" id="PTHR33598:SF4">
    <property type="entry name" value="OS02G0833400 PROTEIN"/>
    <property type="match status" value="1"/>
</dbReference>
<feature type="compositionally biased region" description="Gly residues" evidence="1">
    <location>
        <begin position="108"/>
        <end position="188"/>
    </location>
</feature>
<evidence type="ECO:0000313" key="3">
    <source>
        <dbReference type="Proteomes" id="UP000236333"/>
    </source>
</evidence>
<protein>
    <submittedName>
        <fullName evidence="2">Uncharacterized protein</fullName>
    </submittedName>
</protein>
<gene>
    <name evidence="2" type="ORF">TSOC_010382</name>
</gene>
<keyword evidence="3" id="KW-1185">Reference proteome</keyword>
<organism evidence="2 3">
    <name type="scientific">Tetrabaena socialis</name>
    <dbReference type="NCBI Taxonomy" id="47790"/>
    <lineage>
        <taxon>Eukaryota</taxon>
        <taxon>Viridiplantae</taxon>
        <taxon>Chlorophyta</taxon>
        <taxon>core chlorophytes</taxon>
        <taxon>Chlorophyceae</taxon>
        <taxon>CS clade</taxon>
        <taxon>Chlamydomonadales</taxon>
        <taxon>Tetrabaenaceae</taxon>
        <taxon>Tetrabaena</taxon>
    </lineage>
</organism>